<dbReference type="AlphaFoldDB" id="A0A318R5D0"/>
<name>A0A318R5D0_PROMR</name>
<evidence type="ECO:0000313" key="2">
    <source>
        <dbReference type="Proteomes" id="UP000247807"/>
    </source>
</evidence>
<organism evidence="1 2">
    <name type="scientific">Prochlorococcus marinus XMU1408</name>
    <dbReference type="NCBI Taxonomy" id="2213228"/>
    <lineage>
        <taxon>Bacteria</taxon>
        <taxon>Bacillati</taxon>
        <taxon>Cyanobacteriota</taxon>
        <taxon>Cyanophyceae</taxon>
        <taxon>Synechococcales</taxon>
        <taxon>Prochlorococcaceae</taxon>
        <taxon>Prochlorococcus</taxon>
    </lineage>
</organism>
<gene>
    <name evidence="1" type="ORF">DNJ73_04425</name>
</gene>
<dbReference type="Proteomes" id="UP000247807">
    <property type="component" value="Unassembled WGS sequence"/>
</dbReference>
<protein>
    <submittedName>
        <fullName evidence="1">Uncharacterized protein</fullName>
    </submittedName>
</protein>
<proteinExistence type="predicted"/>
<comment type="caution">
    <text evidence="1">The sequence shown here is derived from an EMBL/GenBank/DDBJ whole genome shotgun (WGS) entry which is preliminary data.</text>
</comment>
<reference evidence="1 2" key="1">
    <citation type="journal article" date="2018" name="Appl. Environ. Microbiol.">
        <title>Genome rearrangement shapes Prochlorococcus ecological adaptation.</title>
        <authorList>
            <person name="Yan W."/>
            <person name="Wei S."/>
            <person name="Wang Q."/>
            <person name="Xiao X."/>
            <person name="Zeng Q."/>
            <person name="Jiao N."/>
            <person name="Zhang R."/>
        </authorList>
    </citation>
    <scope>NUCLEOTIDE SEQUENCE [LARGE SCALE GENOMIC DNA]</scope>
    <source>
        <strain evidence="1 2">XMU1408</strain>
    </source>
</reference>
<dbReference type="RefSeq" id="WP_158466491.1">
    <property type="nucleotide sequence ID" value="NZ_QJUE01000002.1"/>
</dbReference>
<dbReference type="EMBL" id="QJUE01000002">
    <property type="protein sequence ID" value="PYE02998.1"/>
    <property type="molecule type" value="Genomic_DNA"/>
</dbReference>
<accession>A0A318R5D0</accession>
<sequence>MEEQKYLIAIALAEQNNKRLMPLGGKTYSGIDSKNEPPSKETEKILLDLLLRLFKRTNEGNLKISNDETGLLVAEISFESMQNNLPIIKSDWINTGNTDTLIDKLKSISSNLWSVKYKKHEGIMFNDLINKKLS</sequence>
<evidence type="ECO:0000313" key="1">
    <source>
        <dbReference type="EMBL" id="PYE02998.1"/>
    </source>
</evidence>
<dbReference type="OrthoDB" id="557744at2"/>